<feature type="domain" description="HTH tetR-type" evidence="5">
    <location>
        <begin position="1"/>
        <end position="61"/>
    </location>
</feature>
<evidence type="ECO:0000256" key="1">
    <source>
        <dbReference type="ARBA" id="ARBA00023015"/>
    </source>
</evidence>
<dbReference type="PANTHER" id="PTHR47506:SF1">
    <property type="entry name" value="HTH-TYPE TRANSCRIPTIONAL REGULATOR YJDC"/>
    <property type="match status" value="1"/>
</dbReference>
<evidence type="ECO:0000259" key="5">
    <source>
        <dbReference type="PROSITE" id="PS50977"/>
    </source>
</evidence>
<dbReference type="RefSeq" id="WP_098459806.1">
    <property type="nucleotide sequence ID" value="NZ_PDJC01000001.1"/>
</dbReference>
<dbReference type="Gene3D" id="1.10.357.10">
    <property type="entry name" value="Tetracycline Repressor, domain 2"/>
    <property type="match status" value="1"/>
</dbReference>
<dbReference type="SUPFAM" id="SSF48498">
    <property type="entry name" value="Tetracyclin repressor-like, C-terminal domain"/>
    <property type="match status" value="1"/>
</dbReference>
<dbReference type="PRINTS" id="PR00455">
    <property type="entry name" value="HTHTETR"/>
</dbReference>
<reference evidence="6 7" key="1">
    <citation type="submission" date="2017-10" db="EMBL/GenBank/DDBJ databases">
        <title>Sequencing the genomes of 1000 actinobacteria strains.</title>
        <authorList>
            <person name="Klenk H.-P."/>
        </authorList>
    </citation>
    <scope>NUCLEOTIDE SEQUENCE [LARGE SCALE GENOMIC DNA]</scope>
    <source>
        <strain evidence="6 7">DSM 15597</strain>
    </source>
</reference>
<keyword evidence="3" id="KW-0804">Transcription</keyword>
<dbReference type="OrthoDB" id="3186364at2"/>
<dbReference type="AlphaFoldDB" id="A0A2A9CRI5"/>
<gene>
    <name evidence="6" type="ORF">ATK74_0784</name>
</gene>
<name>A0A2A9CRI5_9ACTN</name>
<evidence type="ECO:0000313" key="7">
    <source>
        <dbReference type="Proteomes" id="UP000226079"/>
    </source>
</evidence>
<sequence>MPTRESILDAAAAEMLQHGYAASSLSAIASRLGLTKGALVRRFPTKEALAQALVENLRAEVVSQRERSAQAYPDSGIRAMIDFLVELGTASEAKPLAAAAAVLITDRTSPTFAMTEVVAVWRSALAAFLERALQLGELPEPSSASELAEYALITSIGEAALSAHVYSPAARGEPLHFLRFTLTAAGVVDVDGQIDEVLARRSAEVAG</sequence>
<feature type="DNA-binding region" description="H-T-H motif" evidence="4">
    <location>
        <begin position="24"/>
        <end position="43"/>
    </location>
</feature>
<dbReference type="InterPro" id="IPR009057">
    <property type="entry name" value="Homeodomain-like_sf"/>
</dbReference>
<dbReference type="Proteomes" id="UP000226079">
    <property type="component" value="Unassembled WGS sequence"/>
</dbReference>
<dbReference type="Pfam" id="PF00440">
    <property type="entry name" value="TetR_N"/>
    <property type="match status" value="1"/>
</dbReference>
<comment type="caution">
    <text evidence="6">The sequence shown here is derived from an EMBL/GenBank/DDBJ whole genome shotgun (WGS) entry which is preliminary data.</text>
</comment>
<dbReference type="SUPFAM" id="SSF46689">
    <property type="entry name" value="Homeodomain-like"/>
    <property type="match status" value="1"/>
</dbReference>
<organism evidence="6 7">
    <name type="scientific">Propionicimonas paludicola</name>
    <dbReference type="NCBI Taxonomy" id="185243"/>
    <lineage>
        <taxon>Bacteria</taxon>
        <taxon>Bacillati</taxon>
        <taxon>Actinomycetota</taxon>
        <taxon>Actinomycetes</taxon>
        <taxon>Propionibacteriales</taxon>
        <taxon>Nocardioidaceae</taxon>
        <taxon>Propionicimonas</taxon>
    </lineage>
</organism>
<evidence type="ECO:0000256" key="2">
    <source>
        <dbReference type="ARBA" id="ARBA00023125"/>
    </source>
</evidence>
<evidence type="ECO:0000256" key="3">
    <source>
        <dbReference type="ARBA" id="ARBA00023163"/>
    </source>
</evidence>
<protein>
    <submittedName>
        <fullName evidence="6">TetR family transcriptional regulator</fullName>
    </submittedName>
</protein>
<dbReference type="EMBL" id="PDJC01000001">
    <property type="protein sequence ID" value="PFG16250.1"/>
    <property type="molecule type" value="Genomic_DNA"/>
</dbReference>
<proteinExistence type="predicted"/>
<dbReference type="InterPro" id="IPR001647">
    <property type="entry name" value="HTH_TetR"/>
</dbReference>
<keyword evidence="2 4" id="KW-0238">DNA-binding</keyword>
<keyword evidence="1" id="KW-0805">Transcription regulation</keyword>
<dbReference type="PROSITE" id="PS50977">
    <property type="entry name" value="HTH_TETR_2"/>
    <property type="match status" value="1"/>
</dbReference>
<keyword evidence="7" id="KW-1185">Reference proteome</keyword>
<evidence type="ECO:0000256" key="4">
    <source>
        <dbReference type="PROSITE-ProRule" id="PRU00335"/>
    </source>
</evidence>
<dbReference type="GO" id="GO:0003677">
    <property type="term" value="F:DNA binding"/>
    <property type="evidence" value="ECO:0007669"/>
    <property type="project" value="UniProtKB-UniRule"/>
</dbReference>
<accession>A0A2A9CRI5</accession>
<dbReference type="PANTHER" id="PTHR47506">
    <property type="entry name" value="TRANSCRIPTIONAL REGULATORY PROTEIN"/>
    <property type="match status" value="1"/>
</dbReference>
<dbReference type="InterPro" id="IPR036271">
    <property type="entry name" value="Tet_transcr_reg_TetR-rel_C_sf"/>
</dbReference>
<evidence type="ECO:0000313" key="6">
    <source>
        <dbReference type="EMBL" id="PFG16250.1"/>
    </source>
</evidence>